<feature type="compositionally biased region" description="Basic and acidic residues" evidence="1">
    <location>
        <begin position="139"/>
        <end position="169"/>
    </location>
</feature>
<name>A0A6A6HAV2_VIRVR</name>
<sequence length="190" mass="19749">MPRSNPNTSSAAAQSSPSSSTRAEPSTISTLNLPHGLSLTTPTISPLSLSFPTSTAAHAVTPAAPASSSNPATKARYGVSSSAPSGSVSRSPTWQAGPGPNDRPPFSSSAPATYGGGGQQQAGSPAASRPELPTIQARTLDRGGTEMAENGRREETGEGRGEDKPKREWSYSLKRYVGTTERHERLGREF</sequence>
<dbReference type="AlphaFoldDB" id="A0A6A6HAV2"/>
<gene>
    <name evidence="2" type="ORF">EV356DRAFT_500874</name>
</gene>
<evidence type="ECO:0000313" key="2">
    <source>
        <dbReference type="EMBL" id="KAF2234961.1"/>
    </source>
</evidence>
<feature type="compositionally biased region" description="Polar residues" evidence="1">
    <location>
        <begin position="28"/>
        <end position="51"/>
    </location>
</feature>
<dbReference type="EMBL" id="ML991794">
    <property type="protein sequence ID" value="KAF2234961.1"/>
    <property type="molecule type" value="Genomic_DNA"/>
</dbReference>
<feature type="compositionally biased region" description="Low complexity" evidence="1">
    <location>
        <begin position="1"/>
        <end position="27"/>
    </location>
</feature>
<evidence type="ECO:0000256" key="1">
    <source>
        <dbReference type="SAM" id="MobiDB-lite"/>
    </source>
</evidence>
<evidence type="ECO:0000313" key="3">
    <source>
        <dbReference type="Proteomes" id="UP000800092"/>
    </source>
</evidence>
<dbReference type="Proteomes" id="UP000800092">
    <property type="component" value="Unassembled WGS sequence"/>
</dbReference>
<keyword evidence="3" id="KW-1185">Reference proteome</keyword>
<accession>A0A6A6HAV2</accession>
<proteinExistence type="predicted"/>
<organism evidence="2 3">
    <name type="scientific">Viridothelium virens</name>
    <name type="common">Speckled blister lichen</name>
    <name type="synonym">Trypethelium virens</name>
    <dbReference type="NCBI Taxonomy" id="1048519"/>
    <lineage>
        <taxon>Eukaryota</taxon>
        <taxon>Fungi</taxon>
        <taxon>Dikarya</taxon>
        <taxon>Ascomycota</taxon>
        <taxon>Pezizomycotina</taxon>
        <taxon>Dothideomycetes</taxon>
        <taxon>Dothideomycetes incertae sedis</taxon>
        <taxon>Trypetheliales</taxon>
        <taxon>Trypetheliaceae</taxon>
        <taxon>Viridothelium</taxon>
    </lineage>
</organism>
<feature type="compositionally biased region" description="Low complexity" evidence="1">
    <location>
        <begin position="52"/>
        <end position="92"/>
    </location>
</feature>
<feature type="region of interest" description="Disordered" evidence="1">
    <location>
        <begin position="1"/>
        <end position="170"/>
    </location>
</feature>
<reference evidence="2" key="1">
    <citation type="journal article" date="2020" name="Stud. Mycol.">
        <title>101 Dothideomycetes genomes: a test case for predicting lifestyles and emergence of pathogens.</title>
        <authorList>
            <person name="Haridas S."/>
            <person name="Albert R."/>
            <person name="Binder M."/>
            <person name="Bloem J."/>
            <person name="Labutti K."/>
            <person name="Salamov A."/>
            <person name="Andreopoulos B."/>
            <person name="Baker S."/>
            <person name="Barry K."/>
            <person name="Bills G."/>
            <person name="Bluhm B."/>
            <person name="Cannon C."/>
            <person name="Castanera R."/>
            <person name="Culley D."/>
            <person name="Daum C."/>
            <person name="Ezra D."/>
            <person name="Gonzalez J."/>
            <person name="Henrissat B."/>
            <person name="Kuo A."/>
            <person name="Liang C."/>
            <person name="Lipzen A."/>
            <person name="Lutzoni F."/>
            <person name="Magnuson J."/>
            <person name="Mondo S."/>
            <person name="Nolan M."/>
            <person name="Ohm R."/>
            <person name="Pangilinan J."/>
            <person name="Park H.-J."/>
            <person name="Ramirez L."/>
            <person name="Alfaro M."/>
            <person name="Sun H."/>
            <person name="Tritt A."/>
            <person name="Yoshinaga Y."/>
            <person name="Zwiers L.-H."/>
            <person name="Turgeon B."/>
            <person name="Goodwin S."/>
            <person name="Spatafora J."/>
            <person name="Crous P."/>
            <person name="Grigoriev I."/>
        </authorList>
    </citation>
    <scope>NUCLEOTIDE SEQUENCE</scope>
    <source>
        <strain evidence="2">Tuck. ex Michener</strain>
    </source>
</reference>
<protein>
    <submittedName>
        <fullName evidence="2">Uncharacterized protein</fullName>
    </submittedName>
</protein>